<evidence type="ECO:0000256" key="1">
    <source>
        <dbReference type="ARBA" id="ARBA00004123"/>
    </source>
</evidence>
<dbReference type="AlphaFoldDB" id="A0A3M7RC66"/>
<dbReference type="STRING" id="10195.A0A3M7RC66"/>
<evidence type="ECO:0000256" key="4">
    <source>
        <dbReference type="ARBA" id="ARBA00023242"/>
    </source>
</evidence>
<feature type="domain" description="Chromosome segregation in meiosis protein 3" evidence="8">
    <location>
        <begin position="60"/>
        <end position="139"/>
    </location>
</feature>
<proteinExistence type="inferred from homology"/>
<dbReference type="GO" id="GO:0003677">
    <property type="term" value="F:DNA binding"/>
    <property type="evidence" value="ECO:0007669"/>
    <property type="project" value="TreeGrafter"/>
</dbReference>
<dbReference type="Proteomes" id="UP000276133">
    <property type="component" value="Unassembled WGS sequence"/>
</dbReference>
<evidence type="ECO:0000256" key="5">
    <source>
        <dbReference type="ARBA" id="ARBA00023306"/>
    </source>
</evidence>
<sequence length="203" mass="23397">MKFNHPSGHKETEEDYFSGEASEAEEADGSENEAAQEADDESQSKRREKIRTVVRKPQPKLDPARLLGARGLKSLMEIFQNFKQKGDGLEFKDLESMMAKYEYWAHRLFPKMKFSDVIERLEKLGEKREVKRHLYDIRLGLTESVGDNDEHDLALQDEETTATVMNMITNINESDEENIQTANVNNEIDDDDDDNELISQLLI</sequence>
<comment type="similarity">
    <text evidence="2 6">Belongs to the CSM3 family.</text>
</comment>
<keyword evidence="3 6" id="KW-0227">DNA damage</keyword>
<evidence type="ECO:0000256" key="3">
    <source>
        <dbReference type="ARBA" id="ARBA00022763"/>
    </source>
</evidence>
<keyword evidence="4 6" id="KW-0539">Nucleus</keyword>
<evidence type="ECO:0000256" key="7">
    <source>
        <dbReference type="SAM" id="MobiDB-lite"/>
    </source>
</evidence>
<protein>
    <recommendedName>
        <fullName evidence="6">TIMELESS-interacting protein</fullName>
    </recommendedName>
</protein>
<comment type="caution">
    <text evidence="9">The sequence shown here is derived from an EMBL/GenBank/DDBJ whole genome shotgun (WGS) entry which is preliminary data.</text>
</comment>
<name>A0A3M7RC66_BRAPC</name>
<evidence type="ECO:0000313" key="10">
    <source>
        <dbReference type="Proteomes" id="UP000276133"/>
    </source>
</evidence>
<evidence type="ECO:0000256" key="6">
    <source>
        <dbReference type="RuleBase" id="RU366049"/>
    </source>
</evidence>
<keyword evidence="5 6" id="KW-0131">Cell cycle</keyword>
<dbReference type="GO" id="GO:0000076">
    <property type="term" value="P:DNA replication checkpoint signaling"/>
    <property type="evidence" value="ECO:0007669"/>
    <property type="project" value="UniProtKB-UniRule"/>
</dbReference>
<feature type="non-terminal residue" evidence="9">
    <location>
        <position position="203"/>
    </location>
</feature>
<dbReference type="PANTHER" id="PTHR13220">
    <property type="entry name" value="TIMELESS INTERACTING-RELATED"/>
    <property type="match status" value="1"/>
</dbReference>
<comment type="subcellular location">
    <subcellularLocation>
        <location evidence="1 6">Nucleus</location>
    </subcellularLocation>
</comment>
<dbReference type="GO" id="GO:0031298">
    <property type="term" value="C:replication fork protection complex"/>
    <property type="evidence" value="ECO:0007669"/>
    <property type="project" value="TreeGrafter"/>
</dbReference>
<dbReference type="GO" id="GO:0031297">
    <property type="term" value="P:replication fork processing"/>
    <property type="evidence" value="ECO:0007669"/>
    <property type="project" value="UniProtKB-UniRule"/>
</dbReference>
<dbReference type="GO" id="GO:0043111">
    <property type="term" value="P:replication fork arrest"/>
    <property type="evidence" value="ECO:0007669"/>
    <property type="project" value="TreeGrafter"/>
</dbReference>
<keyword evidence="10" id="KW-1185">Reference proteome</keyword>
<evidence type="ECO:0000313" key="9">
    <source>
        <dbReference type="EMBL" id="RNA21156.1"/>
    </source>
</evidence>
<accession>A0A3M7RC66</accession>
<comment type="function">
    <text evidence="6">Plays an important role in the control of DNA replication and the maintenance of replication fork stability.</text>
</comment>
<organism evidence="9 10">
    <name type="scientific">Brachionus plicatilis</name>
    <name type="common">Marine rotifer</name>
    <name type="synonym">Brachionus muelleri</name>
    <dbReference type="NCBI Taxonomy" id="10195"/>
    <lineage>
        <taxon>Eukaryota</taxon>
        <taxon>Metazoa</taxon>
        <taxon>Spiralia</taxon>
        <taxon>Gnathifera</taxon>
        <taxon>Rotifera</taxon>
        <taxon>Eurotatoria</taxon>
        <taxon>Monogononta</taxon>
        <taxon>Pseudotrocha</taxon>
        <taxon>Ploima</taxon>
        <taxon>Brachionidae</taxon>
        <taxon>Brachionus</taxon>
    </lineage>
</organism>
<gene>
    <name evidence="9" type="ORF">BpHYR1_039670</name>
</gene>
<dbReference type="GO" id="GO:0006974">
    <property type="term" value="P:DNA damage response"/>
    <property type="evidence" value="ECO:0007669"/>
    <property type="project" value="UniProtKB-KW"/>
</dbReference>
<feature type="region of interest" description="Disordered" evidence="7">
    <location>
        <begin position="1"/>
        <end position="57"/>
    </location>
</feature>
<evidence type="ECO:0000259" key="8">
    <source>
        <dbReference type="Pfam" id="PF07962"/>
    </source>
</evidence>
<dbReference type="EMBL" id="REGN01003718">
    <property type="protein sequence ID" value="RNA21156.1"/>
    <property type="molecule type" value="Genomic_DNA"/>
</dbReference>
<feature type="compositionally biased region" description="Acidic residues" evidence="7">
    <location>
        <begin position="13"/>
        <end position="41"/>
    </location>
</feature>
<dbReference type="Pfam" id="PF07962">
    <property type="entry name" value="Swi3"/>
    <property type="match status" value="1"/>
</dbReference>
<dbReference type="InterPro" id="IPR040038">
    <property type="entry name" value="TIPIN/Csm3/Swi3"/>
</dbReference>
<evidence type="ECO:0000256" key="2">
    <source>
        <dbReference type="ARBA" id="ARBA00006075"/>
    </source>
</evidence>
<dbReference type="InterPro" id="IPR012923">
    <property type="entry name" value="Csm3"/>
</dbReference>
<feature type="compositionally biased region" description="Basic residues" evidence="7">
    <location>
        <begin position="46"/>
        <end position="57"/>
    </location>
</feature>
<dbReference type="OrthoDB" id="437078at2759"/>
<dbReference type="PANTHER" id="PTHR13220:SF11">
    <property type="entry name" value="TIMELESS-INTERACTING PROTEIN"/>
    <property type="match status" value="1"/>
</dbReference>
<reference evidence="9 10" key="1">
    <citation type="journal article" date="2018" name="Sci. Rep.">
        <title>Genomic signatures of local adaptation to the degree of environmental predictability in rotifers.</title>
        <authorList>
            <person name="Franch-Gras L."/>
            <person name="Hahn C."/>
            <person name="Garcia-Roger E.M."/>
            <person name="Carmona M.J."/>
            <person name="Serra M."/>
            <person name="Gomez A."/>
        </authorList>
    </citation>
    <scope>NUCLEOTIDE SEQUENCE [LARGE SCALE GENOMIC DNA]</scope>
    <source>
        <strain evidence="9">HYR1</strain>
    </source>
</reference>